<sequence length="378" mass="41102">MTDAHERITLPPISSFDISPTGKHRSQFQAGPSRRGPHLHGSPSWDGTSVGSHHLRNELDDIPFGPGLESPRNTYHIATGRNHSPYSEPAVLVAAYESNPTAPRPRSSSAALDRGVPVVPHVSCSAFHRSMQRLTWTSSRYPQFHLASHGRKGLASYISSREPSPQSQASFSRSPTDSPNARSRLQCGTVASPHGTAVGTSVSGDRRPSQTAAFINSTLGDAQEVKSGGVSSTGRQASPARKRKASEMLGTASPGSEERAISPEPSESEAKKKYKKKMNVRHYRAQNKDAMTQLRDALPEHMRPPERQAKAYVTLSAIKYIRELTAENERLRAENIRQAKEFAEWRNNPELSSSGVVAVATGDVDDGTTVPKAEEADK</sequence>
<comment type="caution">
    <text evidence="1">The sequence shown here is derived from an EMBL/GenBank/DDBJ whole genome shotgun (WGS) entry which is preliminary data.</text>
</comment>
<gene>
    <name evidence="1" type="ORF">F5148DRAFT_71211</name>
</gene>
<organism evidence="1 2">
    <name type="scientific">Russula earlei</name>
    <dbReference type="NCBI Taxonomy" id="71964"/>
    <lineage>
        <taxon>Eukaryota</taxon>
        <taxon>Fungi</taxon>
        <taxon>Dikarya</taxon>
        <taxon>Basidiomycota</taxon>
        <taxon>Agaricomycotina</taxon>
        <taxon>Agaricomycetes</taxon>
        <taxon>Russulales</taxon>
        <taxon>Russulaceae</taxon>
        <taxon>Russula</taxon>
    </lineage>
</organism>
<protein>
    <submittedName>
        <fullName evidence="1">Uncharacterized protein</fullName>
    </submittedName>
</protein>
<evidence type="ECO:0000313" key="1">
    <source>
        <dbReference type="EMBL" id="KAI9507779.1"/>
    </source>
</evidence>
<proteinExistence type="predicted"/>
<name>A0ACC0U9M4_9AGAM</name>
<evidence type="ECO:0000313" key="2">
    <source>
        <dbReference type="Proteomes" id="UP001207468"/>
    </source>
</evidence>
<dbReference type="EMBL" id="JAGFNK010000112">
    <property type="protein sequence ID" value="KAI9507779.1"/>
    <property type="molecule type" value="Genomic_DNA"/>
</dbReference>
<dbReference type="Proteomes" id="UP001207468">
    <property type="component" value="Unassembled WGS sequence"/>
</dbReference>
<keyword evidence="2" id="KW-1185">Reference proteome</keyword>
<reference evidence="1" key="1">
    <citation type="submission" date="2021-03" db="EMBL/GenBank/DDBJ databases">
        <title>Evolutionary priming and transition to the ectomycorrhizal habit in an iconic lineage of mushroom-forming fungi: is preadaptation a requirement?</title>
        <authorList>
            <consortium name="DOE Joint Genome Institute"/>
            <person name="Looney B.P."/>
            <person name="Miyauchi S."/>
            <person name="Morin E."/>
            <person name="Drula E."/>
            <person name="Courty P.E."/>
            <person name="Chicoki N."/>
            <person name="Fauchery L."/>
            <person name="Kohler A."/>
            <person name="Kuo A."/>
            <person name="LaButti K."/>
            <person name="Pangilinan J."/>
            <person name="Lipzen A."/>
            <person name="Riley R."/>
            <person name="Andreopoulos W."/>
            <person name="He G."/>
            <person name="Johnson J."/>
            <person name="Barry K.W."/>
            <person name="Grigoriev I.V."/>
            <person name="Nagy L."/>
            <person name="Hibbett D."/>
            <person name="Henrissat B."/>
            <person name="Matheny P.B."/>
            <person name="Labbe J."/>
            <person name="Martin A.F."/>
        </authorList>
    </citation>
    <scope>NUCLEOTIDE SEQUENCE</scope>
    <source>
        <strain evidence="1">BPL698</strain>
    </source>
</reference>
<accession>A0ACC0U9M4</accession>